<dbReference type="InterPro" id="IPR044532">
    <property type="entry name" value="BRX-like"/>
</dbReference>
<dbReference type="EMBL" id="KN661662">
    <property type="protein sequence ID" value="KHN14518.1"/>
    <property type="molecule type" value="Genomic_DNA"/>
</dbReference>
<comment type="subcellular location">
    <subcellularLocation>
        <location evidence="1">Nucleus</location>
    </subcellularLocation>
</comment>
<dbReference type="PANTHER" id="PTHR46058:SF26">
    <property type="entry name" value="PROTEIN BREVIS RADIX-LIKE 1"/>
    <property type="match status" value="1"/>
</dbReference>
<proteinExistence type="inferred from homology"/>
<evidence type="ECO:0000259" key="4">
    <source>
        <dbReference type="PROSITE" id="PS51514"/>
    </source>
</evidence>
<gene>
    <name evidence="5" type="ORF">glysoja_027127</name>
</gene>
<organism evidence="5">
    <name type="scientific">Glycine soja</name>
    <name type="common">Wild soybean</name>
    <dbReference type="NCBI Taxonomy" id="3848"/>
    <lineage>
        <taxon>Eukaryota</taxon>
        <taxon>Viridiplantae</taxon>
        <taxon>Streptophyta</taxon>
        <taxon>Embryophyta</taxon>
        <taxon>Tracheophyta</taxon>
        <taxon>Spermatophyta</taxon>
        <taxon>Magnoliopsida</taxon>
        <taxon>eudicotyledons</taxon>
        <taxon>Gunneridae</taxon>
        <taxon>Pentapetalae</taxon>
        <taxon>rosids</taxon>
        <taxon>fabids</taxon>
        <taxon>Fabales</taxon>
        <taxon>Fabaceae</taxon>
        <taxon>Papilionoideae</taxon>
        <taxon>50 kb inversion clade</taxon>
        <taxon>NPAAA clade</taxon>
        <taxon>indigoferoid/millettioid clade</taxon>
        <taxon>Phaseoleae</taxon>
        <taxon>Glycine</taxon>
        <taxon>Glycine subgen. Soja</taxon>
    </lineage>
</organism>
<dbReference type="InterPro" id="IPR013591">
    <property type="entry name" value="Brevis_radix_dom"/>
</dbReference>
<protein>
    <submittedName>
        <fullName evidence="5">Protein BREVIS RADIX</fullName>
    </submittedName>
</protein>
<dbReference type="PROSITE" id="PS51514">
    <property type="entry name" value="BRX"/>
    <property type="match status" value="1"/>
</dbReference>
<evidence type="ECO:0000256" key="2">
    <source>
        <dbReference type="ARBA" id="ARBA00009057"/>
    </source>
</evidence>
<keyword evidence="3" id="KW-0539">Nucleus</keyword>
<comment type="similarity">
    <text evidence="2">Belongs to the BRX family.</text>
</comment>
<evidence type="ECO:0000256" key="1">
    <source>
        <dbReference type="ARBA" id="ARBA00004123"/>
    </source>
</evidence>
<reference evidence="5" key="1">
    <citation type="submission" date="2014-07" db="EMBL/GenBank/DDBJ databases">
        <title>Identification of a novel salt tolerance gene in wild soybean by whole-genome sequencing.</title>
        <authorList>
            <person name="Lam H.-M."/>
            <person name="Qi X."/>
            <person name="Li M.-W."/>
            <person name="Liu X."/>
            <person name="Xie M."/>
            <person name="Ni M."/>
            <person name="Xu X."/>
        </authorList>
    </citation>
    <scope>NUCLEOTIDE SEQUENCE [LARGE SCALE GENOMIC DNA]</scope>
    <source>
        <tissue evidence="5">Root</tissue>
    </source>
</reference>
<evidence type="ECO:0000313" key="5">
    <source>
        <dbReference type="EMBL" id="KHN14518.1"/>
    </source>
</evidence>
<feature type="domain" description="BRX" evidence="4">
    <location>
        <begin position="92"/>
        <end position="122"/>
    </location>
</feature>
<dbReference type="PANTHER" id="PTHR46058">
    <property type="entry name" value="PROTEIN BREVIS RADIX-LIKE 1"/>
    <property type="match status" value="1"/>
</dbReference>
<dbReference type="Pfam" id="PF08381">
    <property type="entry name" value="BRX"/>
    <property type="match status" value="1"/>
</dbReference>
<dbReference type="Proteomes" id="UP000053555">
    <property type="component" value="Unassembled WGS sequence"/>
</dbReference>
<dbReference type="AlphaFoldDB" id="A0A0B2Q3F6"/>
<name>A0A0B2Q3F6_GLYSO</name>
<accession>A0A0B2Q3F6</accession>
<evidence type="ECO:0000256" key="3">
    <source>
        <dbReference type="ARBA" id="ARBA00023242"/>
    </source>
</evidence>
<dbReference type="GO" id="GO:0005634">
    <property type="term" value="C:nucleus"/>
    <property type="evidence" value="ECO:0007669"/>
    <property type="project" value="UniProtKB-SubCell"/>
</dbReference>
<sequence>MNFKLDPFVPFLDMQSRGPTKRACGLLFHQDADSVDLVDLEANTQVFAVVSSEAMDHGGGQIFHAGPSVEASRITTSSRYEPSMSNASFMETEWTELDEPGVHLAIRQLADGTRELRRIRFK</sequence>